<dbReference type="EMBL" id="CAMAPF010000030">
    <property type="protein sequence ID" value="CAH9075706.1"/>
    <property type="molecule type" value="Genomic_DNA"/>
</dbReference>
<name>A0AAV0CFG3_9ASTE</name>
<feature type="region of interest" description="Disordered" evidence="1">
    <location>
        <begin position="19"/>
        <end position="44"/>
    </location>
</feature>
<evidence type="ECO:0000313" key="3">
    <source>
        <dbReference type="Proteomes" id="UP001152523"/>
    </source>
</evidence>
<dbReference type="Proteomes" id="UP001152523">
    <property type="component" value="Unassembled WGS sequence"/>
</dbReference>
<organism evidence="2 3">
    <name type="scientific">Cuscuta epithymum</name>
    <dbReference type="NCBI Taxonomy" id="186058"/>
    <lineage>
        <taxon>Eukaryota</taxon>
        <taxon>Viridiplantae</taxon>
        <taxon>Streptophyta</taxon>
        <taxon>Embryophyta</taxon>
        <taxon>Tracheophyta</taxon>
        <taxon>Spermatophyta</taxon>
        <taxon>Magnoliopsida</taxon>
        <taxon>eudicotyledons</taxon>
        <taxon>Gunneridae</taxon>
        <taxon>Pentapetalae</taxon>
        <taxon>asterids</taxon>
        <taxon>lamiids</taxon>
        <taxon>Solanales</taxon>
        <taxon>Convolvulaceae</taxon>
        <taxon>Cuscuteae</taxon>
        <taxon>Cuscuta</taxon>
        <taxon>Cuscuta subgen. Cuscuta</taxon>
    </lineage>
</organism>
<keyword evidence="3" id="KW-1185">Reference proteome</keyword>
<evidence type="ECO:0000313" key="2">
    <source>
        <dbReference type="EMBL" id="CAH9075706.1"/>
    </source>
</evidence>
<sequence>MLFNRIQELNTSKIKWRSEATSIQSENMESVTDEANESRLRISE</sequence>
<dbReference type="AlphaFoldDB" id="A0AAV0CFG3"/>
<proteinExistence type="predicted"/>
<feature type="compositionally biased region" description="Polar residues" evidence="1">
    <location>
        <begin position="19"/>
        <end position="30"/>
    </location>
</feature>
<protein>
    <submittedName>
        <fullName evidence="2">Uncharacterized protein</fullName>
    </submittedName>
</protein>
<evidence type="ECO:0000256" key="1">
    <source>
        <dbReference type="SAM" id="MobiDB-lite"/>
    </source>
</evidence>
<accession>A0AAV0CFG3</accession>
<reference evidence="2" key="1">
    <citation type="submission" date="2022-07" db="EMBL/GenBank/DDBJ databases">
        <authorList>
            <person name="Macas J."/>
            <person name="Novak P."/>
            <person name="Neumann P."/>
        </authorList>
    </citation>
    <scope>NUCLEOTIDE SEQUENCE</scope>
</reference>
<comment type="caution">
    <text evidence="2">The sequence shown here is derived from an EMBL/GenBank/DDBJ whole genome shotgun (WGS) entry which is preliminary data.</text>
</comment>
<gene>
    <name evidence="2" type="ORF">CEPIT_LOCUS5609</name>
</gene>